<keyword evidence="6" id="KW-0966">Cell projection</keyword>
<dbReference type="InterPro" id="IPR001492">
    <property type="entry name" value="Flagellin"/>
</dbReference>
<dbReference type="AlphaFoldDB" id="A0A2V2LGD4"/>
<evidence type="ECO:0000313" key="6">
    <source>
        <dbReference type="EMBL" id="PWR02564.1"/>
    </source>
</evidence>
<comment type="subcellular location">
    <subcellularLocation>
        <location evidence="1">Bacterial flagellum</location>
    </subcellularLocation>
    <subcellularLocation>
        <location evidence="2">Secreted</location>
    </subcellularLocation>
</comment>
<reference evidence="6 7" key="1">
    <citation type="submission" date="2018-05" db="EMBL/GenBank/DDBJ databases">
        <title>Rhodobacteraceae gen. nov., sp. nov. isolated from sea water.</title>
        <authorList>
            <person name="Ren Y."/>
        </authorList>
    </citation>
    <scope>NUCLEOTIDE SEQUENCE [LARGE SCALE GENOMIC DNA]</scope>
    <source>
        <strain evidence="6 7">TG-679</strain>
    </source>
</reference>
<evidence type="ECO:0000313" key="7">
    <source>
        <dbReference type="Proteomes" id="UP000245680"/>
    </source>
</evidence>
<dbReference type="RefSeq" id="WP_109811613.1">
    <property type="nucleotide sequence ID" value="NZ_QGKU01000033.1"/>
</dbReference>
<organism evidence="6 7">
    <name type="scientific">Meridianimarinicoccus roseus</name>
    <dbReference type="NCBI Taxonomy" id="2072018"/>
    <lineage>
        <taxon>Bacteria</taxon>
        <taxon>Pseudomonadati</taxon>
        <taxon>Pseudomonadota</taxon>
        <taxon>Alphaproteobacteria</taxon>
        <taxon>Rhodobacterales</taxon>
        <taxon>Paracoccaceae</taxon>
        <taxon>Meridianimarinicoccus</taxon>
    </lineage>
</organism>
<sequence length="426" mass="44325">MTLGTTLFSTLSSRAFSRLDARISDLQAEVSSGKNDPRPSSDPVRAMRLSVAQEQTEALNRYATNLQSVTSRLDQSDIALSELNGIMQRFTEIAVRGASASAVPAERATLRIEAEELRAAVLDMANARDAMGRVLFGGFSIDTPPFIDGPDGVSYVGDRGQHMLRVSESATMRTGLDGGDVFMGLDTDAGRSTVFDVIDDLMFTLSSGAGGGLPGAAEGAGGLAFRPDPTRQPEAWRLDVTGPSGSATIEADIAAGAPGPLVDAINAQSAATGVTAALHSDGETLILTPVGPGGDTVRVSDVDVVPARRAALADTRSLDAAGQPTGSADRLVPMRLTTQAQIDGIGAAGDHFADLRARVGALGDVASRNSAAIENRKVLMAEAVAGLEDLDIAKALTDLQALLLTRDAAQQTFAKISTKSLFDYIR</sequence>
<proteinExistence type="inferred from homology"/>
<dbReference type="GO" id="GO:0009424">
    <property type="term" value="C:bacterial-type flagellum hook"/>
    <property type="evidence" value="ECO:0007669"/>
    <property type="project" value="InterPro"/>
</dbReference>
<keyword evidence="7" id="KW-1185">Reference proteome</keyword>
<evidence type="ECO:0000259" key="5">
    <source>
        <dbReference type="Pfam" id="PF00669"/>
    </source>
</evidence>
<dbReference type="Pfam" id="PF00669">
    <property type="entry name" value="Flagellin_N"/>
    <property type="match status" value="1"/>
</dbReference>
<dbReference type="GO" id="GO:0071973">
    <property type="term" value="P:bacterial-type flagellum-dependent cell motility"/>
    <property type="evidence" value="ECO:0007669"/>
    <property type="project" value="InterPro"/>
</dbReference>
<evidence type="ECO:0000256" key="4">
    <source>
        <dbReference type="ARBA" id="ARBA00023143"/>
    </source>
</evidence>
<dbReference type="Proteomes" id="UP000245680">
    <property type="component" value="Unassembled WGS sequence"/>
</dbReference>
<evidence type="ECO:0000256" key="3">
    <source>
        <dbReference type="ARBA" id="ARBA00005709"/>
    </source>
</evidence>
<dbReference type="OrthoDB" id="7835373at2"/>
<dbReference type="EMBL" id="QGKU01000033">
    <property type="protein sequence ID" value="PWR02564.1"/>
    <property type="molecule type" value="Genomic_DNA"/>
</dbReference>
<keyword evidence="6" id="KW-0969">Cilium</keyword>
<feature type="domain" description="Flagellin N-terminal" evidence="5">
    <location>
        <begin position="20"/>
        <end position="138"/>
    </location>
</feature>
<dbReference type="PANTHER" id="PTHR42792:SF1">
    <property type="entry name" value="FLAGELLAR HOOK-ASSOCIATED PROTEIN 3"/>
    <property type="match status" value="1"/>
</dbReference>
<dbReference type="SUPFAM" id="SSF64518">
    <property type="entry name" value="Phase 1 flagellin"/>
    <property type="match status" value="1"/>
</dbReference>
<evidence type="ECO:0000256" key="1">
    <source>
        <dbReference type="ARBA" id="ARBA00004365"/>
    </source>
</evidence>
<dbReference type="InterPro" id="IPR001029">
    <property type="entry name" value="Flagellin_N"/>
</dbReference>
<evidence type="ECO:0000256" key="2">
    <source>
        <dbReference type="ARBA" id="ARBA00004613"/>
    </source>
</evidence>
<name>A0A2V2LGD4_9RHOB</name>
<protein>
    <submittedName>
        <fullName evidence="6">Flagellar hook-associated protein 3</fullName>
    </submittedName>
</protein>
<accession>A0A2V2LGD4</accession>
<gene>
    <name evidence="6" type="primary">flgL</name>
    <name evidence="6" type="ORF">DKT77_10230</name>
</gene>
<comment type="similarity">
    <text evidence="3">Belongs to the bacterial flagellin family.</text>
</comment>
<dbReference type="NCBIfam" id="TIGR02550">
    <property type="entry name" value="flagell_flgL"/>
    <property type="match status" value="1"/>
</dbReference>
<dbReference type="InterPro" id="IPR013384">
    <property type="entry name" value="Flagell_FlgL"/>
</dbReference>
<comment type="caution">
    <text evidence="6">The sequence shown here is derived from an EMBL/GenBank/DDBJ whole genome shotgun (WGS) entry which is preliminary data.</text>
</comment>
<dbReference type="GO" id="GO:0005576">
    <property type="term" value="C:extracellular region"/>
    <property type="evidence" value="ECO:0007669"/>
    <property type="project" value="UniProtKB-SubCell"/>
</dbReference>
<keyword evidence="6" id="KW-0282">Flagellum</keyword>
<keyword evidence="4" id="KW-0975">Bacterial flagellum</keyword>
<dbReference type="PANTHER" id="PTHR42792">
    <property type="entry name" value="FLAGELLIN"/>
    <property type="match status" value="1"/>
</dbReference>
<dbReference type="Gene3D" id="1.20.1330.10">
    <property type="entry name" value="f41 fragment of flagellin, N-terminal domain"/>
    <property type="match status" value="1"/>
</dbReference>
<dbReference type="GO" id="GO:0005198">
    <property type="term" value="F:structural molecule activity"/>
    <property type="evidence" value="ECO:0007669"/>
    <property type="project" value="InterPro"/>
</dbReference>